<proteinExistence type="predicted"/>
<evidence type="ECO:0000313" key="2">
    <source>
        <dbReference type="EMBL" id="AYW49796.1"/>
    </source>
</evidence>
<sequence length="85" mass="9529">MGKRAVDDAIAAANSIKNSLLNYTIVRIARTTNENKINYRLTEKAHPFRTIVSKASVADFLVDGIKFPEKYSFSNRIQKRGVATL</sequence>
<reference evidence="2 3" key="1">
    <citation type="journal article" date="2012" name="Int. J. Syst. Evol. Microbiol.">
        <title>Characterization of Tetragenococcus strains from sugar thick juice reveals a novel species, Tetragenococcus osmophilus sp. nov., and divides Tetragenococcus halophilus into two subspecies, T. halophilus subsp. halophilus subsp. nov. and T. halophilus subsp. flandriensis subsp. nov.</title>
        <authorList>
            <person name="Juste A."/>
            <person name="Van Trappen S."/>
            <person name="Verreth C."/>
            <person name="Cleenwerck I."/>
            <person name="De Vos P."/>
            <person name="Lievens B."/>
            <person name="Willems K.A."/>
        </authorList>
    </citation>
    <scope>NUCLEOTIDE SEQUENCE [LARGE SCALE GENOMIC DNA]</scope>
    <source>
        <strain evidence="2 3">LMG 26042</strain>
    </source>
</reference>
<name>A0A3G5FHI3_TETHA</name>
<dbReference type="InterPro" id="IPR016040">
    <property type="entry name" value="NAD(P)-bd_dom"/>
</dbReference>
<protein>
    <recommendedName>
        <fullName evidence="1">NAD(P)-binding domain-containing protein</fullName>
    </recommendedName>
</protein>
<evidence type="ECO:0000259" key="1">
    <source>
        <dbReference type="Pfam" id="PF13460"/>
    </source>
</evidence>
<dbReference type="Gene3D" id="3.40.50.720">
    <property type="entry name" value="NAD(P)-binding Rossmann-like Domain"/>
    <property type="match status" value="1"/>
</dbReference>
<accession>A0A3G5FHI3</accession>
<dbReference type="Proteomes" id="UP000280475">
    <property type="component" value="Chromosome"/>
</dbReference>
<feature type="domain" description="NAD(P)-binding" evidence="1">
    <location>
        <begin position="4"/>
        <end position="65"/>
    </location>
</feature>
<organism evidence="2 3">
    <name type="scientific">Tetragenococcus halophilus</name>
    <name type="common">Pediococcus halophilus</name>
    <dbReference type="NCBI Taxonomy" id="51669"/>
    <lineage>
        <taxon>Bacteria</taxon>
        <taxon>Bacillati</taxon>
        <taxon>Bacillota</taxon>
        <taxon>Bacilli</taxon>
        <taxon>Lactobacillales</taxon>
        <taxon>Enterococcaceae</taxon>
        <taxon>Tetragenococcus</taxon>
    </lineage>
</organism>
<evidence type="ECO:0000313" key="3">
    <source>
        <dbReference type="Proteomes" id="UP000280475"/>
    </source>
</evidence>
<dbReference type="Pfam" id="PF13460">
    <property type="entry name" value="NAD_binding_10"/>
    <property type="match status" value="1"/>
</dbReference>
<dbReference type="EMBL" id="CP027768">
    <property type="protein sequence ID" value="AYW49796.1"/>
    <property type="molecule type" value="Genomic_DNA"/>
</dbReference>
<gene>
    <name evidence="2" type="ORF">C7H83_04525</name>
</gene>
<dbReference type="AlphaFoldDB" id="A0A3G5FHI3"/>